<sequence>MTDQLTEMSPLAFQQLAAALAIRSLGAKVQAYGTGRDGGRDFTSRGILQWSANDYARQDFWDGYTVFQVKKKETLAATPSVNATWLIREILAELDTWTDPDGSRGEAPDYLVFVSNVPLTPVPATGGLDLLHEKVSEHLRRLKASDKEDPPDKKARAALARRIRAWHVWDGNQMWSLLDAYPEIRRGYRGLLTAGDVLATLRTDSLPDTDLEDALRRHAMGRLIADRYIYFDEAGADVADKTQLQDIVIDLPVVGSDLTAERMILRHVVEHGERNLRAGGALVPARRHIVVAAGPGNGKSTVSRFLAQIYRTAMLDSSSLVTAHATVASGVRTACGRLRVPMPTNRRWPLRIDLAEYAARYSGEKESTLLRWVAEKVNETSALGDVKAHHMDSWLRRWPWLLILDGLDEVTSAIVRRRLVQDIEAFVADADAADADVLMVVTTRPTGYDEAIDPESFERLNLARLSPSQALAYGSLVTGVRLRDEAERLRLVLARLKDAVENETLRLLMQTPLQVLILTFVLESTANLPTDRYGLFDHYYDTVFRRETNKSNDLSRLLQQHKPHVEALHELVGFELQCRSERADGAMASMTLPELEGLVRQILQPVGFDVDGDDATVVQGILNAATLRLVLLAPRPDEGIGFELRSLQELMAARYLTSASDTLLPALRVAAPNPHWRNTWMFAAGRVFAGSDERLRTGMVDLVGQLDKDASGRLAEILPIGPTLALDLVDDGLARSFPNHQEALLRQGMGSLGEPRPDALGIARALVRAADESHRLRVIVANGLRSALSASEPTASSAAEVCQCIGPAVAELGLADDLRGLATVQADQVGRSAATFPERGDLELEAASLAGPAHESRLRAAAKELLDMSDRQHPEAFAAVYEVLSDLETAIALELALETVGDSDLIAEIRDHVLPRILRSPVGSELRRLLQGA</sequence>
<organism evidence="1 2">
    <name type="scientific">Cellulomonas humilata</name>
    <dbReference type="NCBI Taxonomy" id="144055"/>
    <lineage>
        <taxon>Bacteria</taxon>
        <taxon>Bacillati</taxon>
        <taxon>Actinomycetota</taxon>
        <taxon>Actinomycetes</taxon>
        <taxon>Micrococcales</taxon>
        <taxon>Cellulomonadaceae</taxon>
        <taxon>Cellulomonas</taxon>
    </lineage>
</organism>
<protein>
    <recommendedName>
        <fullName evidence="3">NACHT domain-containing protein</fullName>
    </recommendedName>
</protein>
<dbReference type="Gene3D" id="3.40.50.300">
    <property type="entry name" value="P-loop containing nucleotide triphosphate hydrolases"/>
    <property type="match status" value="1"/>
</dbReference>
<evidence type="ECO:0000313" key="2">
    <source>
        <dbReference type="Proteomes" id="UP000565724"/>
    </source>
</evidence>
<dbReference type="RefSeq" id="WP_175348189.1">
    <property type="nucleotide sequence ID" value="NZ_JABMCI010000066.1"/>
</dbReference>
<accession>A0A7Y6A4H4</accession>
<reference evidence="1 2" key="1">
    <citation type="submission" date="2020-05" db="EMBL/GenBank/DDBJ databases">
        <title>Genome Sequencing of Type Strains.</title>
        <authorList>
            <person name="Lemaire J.F."/>
            <person name="Inderbitzin P."/>
            <person name="Gregorio O.A."/>
            <person name="Collins S.B."/>
            <person name="Wespe N."/>
            <person name="Knight-Connoni V."/>
        </authorList>
    </citation>
    <scope>NUCLEOTIDE SEQUENCE [LARGE SCALE GENOMIC DNA]</scope>
    <source>
        <strain evidence="1 2">ATCC 25174</strain>
    </source>
</reference>
<dbReference type="AlphaFoldDB" id="A0A7Y6A4H4"/>
<dbReference type="Proteomes" id="UP000565724">
    <property type="component" value="Unassembled WGS sequence"/>
</dbReference>
<gene>
    <name evidence="1" type="ORF">HP550_13615</name>
</gene>
<dbReference type="InterPro" id="IPR027417">
    <property type="entry name" value="P-loop_NTPase"/>
</dbReference>
<comment type="caution">
    <text evidence="1">The sequence shown here is derived from an EMBL/GenBank/DDBJ whole genome shotgun (WGS) entry which is preliminary data.</text>
</comment>
<name>A0A7Y6A4H4_9CELL</name>
<dbReference type="EMBL" id="JABMCI010000066">
    <property type="protein sequence ID" value="NUU18289.1"/>
    <property type="molecule type" value="Genomic_DNA"/>
</dbReference>
<evidence type="ECO:0000313" key="1">
    <source>
        <dbReference type="EMBL" id="NUU18289.1"/>
    </source>
</evidence>
<evidence type="ECO:0008006" key="3">
    <source>
        <dbReference type="Google" id="ProtNLM"/>
    </source>
</evidence>
<dbReference type="SUPFAM" id="SSF52540">
    <property type="entry name" value="P-loop containing nucleoside triphosphate hydrolases"/>
    <property type="match status" value="1"/>
</dbReference>
<keyword evidence="2" id="KW-1185">Reference proteome</keyword>
<proteinExistence type="predicted"/>